<evidence type="ECO:0000256" key="1">
    <source>
        <dbReference type="SAM" id="Phobius"/>
    </source>
</evidence>
<evidence type="ECO:0000313" key="3">
    <source>
        <dbReference type="Proteomes" id="UP000058305"/>
    </source>
</evidence>
<reference evidence="3" key="2">
    <citation type="submission" date="2016-01" db="EMBL/GenBank/DDBJ databases">
        <title>First complete genome sequence of a species in the genus Microterricola, an extremophilic cold active enzyme producing strain ERGS5:02 isolated from Sikkim Himalaya.</title>
        <authorList>
            <person name="Kumar R."/>
            <person name="Singh D."/>
            <person name="Swarnkar M.K."/>
        </authorList>
    </citation>
    <scope>NUCLEOTIDE SEQUENCE [LARGE SCALE GENOMIC DNA]</scope>
    <source>
        <strain evidence="3">ERGS5:02</strain>
    </source>
</reference>
<feature type="transmembrane region" description="Helical" evidence="1">
    <location>
        <begin position="131"/>
        <end position="155"/>
    </location>
</feature>
<dbReference type="EMBL" id="CP014145">
    <property type="protein sequence ID" value="AMB60120.1"/>
    <property type="molecule type" value="Genomic_DNA"/>
</dbReference>
<keyword evidence="3" id="KW-1185">Reference proteome</keyword>
<keyword evidence="1" id="KW-0472">Membrane</keyword>
<name>A0A109QXL3_9MICO</name>
<dbReference type="KEGG" id="mvd:AWU67_16035"/>
<proteinExistence type="predicted"/>
<evidence type="ECO:0000313" key="2">
    <source>
        <dbReference type="EMBL" id="AMB60120.1"/>
    </source>
</evidence>
<dbReference type="RefSeq" id="WP_067231397.1">
    <property type="nucleotide sequence ID" value="NZ_CP014145.1"/>
</dbReference>
<dbReference type="OrthoDB" id="4570818at2"/>
<feature type="transmembrane region" description="Helical" evidence="1">
    <location>
        <begin position="91"/>
        <end position="111"/>
    </location>
</feature>
<evidence type="ECO:0008006" key="4">
    <source>
        <dbReference type="Google" id="ProtNLM"/>
    </source>
</evidence>
<keyword evidence="1" id="KW-1133">Transmembrane helix</keyword>
<gene>
    <name evidence="2" type="ORF">AWU67_16035</name>
</gene>
<feature type="transmembrane region" description="Helical" evidence="1">
    <location>
        <begin position="50"/>
        <end position="71"/>
    </location>
</feature>
<keyword evidence="1" id="KW-0812">Transmembrane</keyword>
<dbReference type="AlphaFoldDB" id="A0A109QXL3"/>
<reference evidence="2 3" key="1">
    <citation type="journal article" date="2016" name="J. Biotechnol.">
        <title>First complete genome sequence of a species in the genus Microterricola, an extremophilic cold active enzyme producing bacterial strain ERGS5:02 isolated from Sikkim Himalaya.</title>
        <authorList>
            <person name="Himanshu"/>
            <person name="Swarnkar M.K."/>
            <person name="Singh D."/>
            <person name="Kumar R."/>
        </authorList>
    </citation>
    <scope>NUCLEOTIDE SEQUENCE [LARGE SCALE GENOMIC DNA]</scope>
    <source>
        <strain evidence="2 3">ERGS5:02</strain>
    </source>
</reference>
<dbReference type="Proteomes" id="UP000058305">
    <property type="component" value="Chromosome"/>
</dbReference>
<sequence length="157" mass="16478">MIDALQDFTSSFPALLQWVGVMLVAAIPFVDSYLGSVIGVLAGLNPVVAIAAAIVGNVLAMLVFVFAAHRVRSGVVNSKTPKEESARSRKVRAWFDKYGVAGVSLVGPVVLPSQFTSAAMVSFGASKNAVILWQVIAITIWGVVFGTLATVGITLSR</sequence>
<organism evidence="2 3">
    <name type="scientific">Microterricola viridarii</name>
    <dbReference type="NCBI Taxonomy" id="412690"/>
    <lineage>
        <taxon>Bacteria</taxon>
        <taxon>Bacillati</taxon>
        <taxon>Actinomycetota</taxon>
        <taxon>Actinomycetes</taxon>
        <taxon>Micrococcales</taxon>
        <taxon>Microbacteriaceae</taxon>
        <taxon>Microterricola</taxon>
    </lineage>
</organism>
<protein>
    <recommendedName>
        <fullName evidence="4">Small multi-drug export protein</fullName>
    </recommendedName>
</protein>
<accession>A0A109QXL3</accession>